<dbReference type="InterPro" id="IPR002559">
    <property type="entry name" value="Transposase_11"/>
</dbReference>
<dbReference type="Proteomes" id="UP001243009">
    <property type="component" value="Unassembled WGS sequence"/>
</dbReference>
<feature type="region of interest" description="Disordered" evidence="1">
    <location>
        <begin position="124"/>
        <end position="155"/>
    </location>
</feature>
<dbReference type="EMBL" id="JAUTWS010000339">
    <property type="protein sequence ID" value="MDO9714549.1"/>
    <property type="molecule type" value="Genomic_DNA"/>
</dbReference>
<dbReference type="SUPFAM" id="SSF53098">
    <property type="entry name" value="Ribonuclease H-like"/>
    <property type="match status" value="1"/>
</dbReference>
<proteinExistence type="predicted"/>
<evidence type="ECO:0000313" key="4">
    <source>
        <dbReference type="Proteomes" id="UP001243009"/>
    </source>
</evidence>
<gene>
    <name evidence="3" type="ORF">Q7A36_40100</name>
</gene>
<comment type="caution">
    <text evidence="3">The sequence shown here is derived from an EMBL/GenBank/DDBJ whole genome shotgun (WGS) entry which is preliminary data.</text>
</comment>
<dbReference type="Gene3D" id="3.90.350.10">
    <property type="entry name" value="Transposase Inhibitor Protein From Tn5, Chain A, domain 1"/>
    <property type="match status" value="1"/>
</dbReference>
<name>A0ABT9EE94_9PROT</name>
<dbReference type="Pfam" id="PF01609">
    <property type="entry name" value="DDE_Tnp_1"/>
    <property type="match status" value="1"/>
</dbReference>
<reference evidence="3 4" key="1">
    <citation type="submission" date="2023-08" db="EMBL/GenBank/DDBJ databases">
        <title>The draft genome sequence of Paracraurococcus sp. LOR1-02.</title>
        <authorList>
            <person name="Kingkaew E."/>
            <person name="Tanasupawat S."/>
        </authorList>
    </citation>
    <scope>NUCLEOTIDE SEQUENCE [LARGE SCALE GENOMIC DNA]</scope>
    <source>
        <strain evidence="3 4">LOR1-02</strain>
    </source>
</reference>
<feature type="domain" description="Transposase IS4-like" evidence="2">
    <location>
        <begin position="77"/>
        <end position="250"/>
    </location>
</feature>
<dbReference type="RefSeq" id="WP_305109376.1">
    <property type="nucleotide sequence ID" value="NZ_JAUTWS010000339.1"/>
</dbReference>
<evidence type="ECO:0000313" key="3">
    <source>
        <dbReference type="EMBL" id="MDO9714549.1"/>
    </source>
</evidence>
<feature type="non-terminal residue" evidence="3">
    <location>
        <position position="1"/>
    </location>
</feature>
<evidence type="ECO:0000256" key="1">
    <source>
        <dbReference type="SAM" id="MobiDB-lite"/>
    </source>
</evidence>
<organism evidence="3 4">
    <name type="scientific">Paracraurococcus lichenis</name>
    <dbReference type="NCBI Taxonomy" id="3064888"/>
    <lineage>
        <taxon>Bacteria</taxon>
        <taxon>Pseudomonadati</taxon>
        <taxon>Pseudomonadota</taxon>
        <taxon>Alphaproteobacteria</taxon>
        <taxon>Acetobacterales</taxon>
        <taxon>Roseomonadaceae</taxon>
        <taxon>Paracraurococcus</taxon>
    </lineage>
</organism>
<accession>A0ABT9EE94</accession>
<protein>
    <recommendedName>
        <fullName evidence="2">Transposase IS4-like domain-containing protein</fullName>
    </recommendedName>
</protein>
<evidence type="ECO:0000259" key="2">
    <source>
        <dbReference type="Pfam" id="PF01609"/>
    </source>
</evidence>
<sequence>ARIKKRGIYRDPVRSSKGHFVKASGLRWLSFALLPQIRWAGRCWALPFLAILAPSQRYWEMHRAGQRPFKALTDWARQGLLQTARWLPHRRIVAVADSSFAAIELLEAVRHRVTMVTRLRLDAALRDPPPPRPPRQRGRSRVVGDRQPTLQQRLDDPRTRWRRLRVSGWYGRAEKTLEIVSGTALWAKPGHRVPIRYVLVRDPTGERQPQAFLCTDLQAEPLDILRWFVRRWSIEVTFAEVRRHLGVETQRQWSDMAIDRTTPVLLGLFSLVTLWADELYANTAPTVRIASWYRKSLPTFSDALASVRHLLWTRSNSRGSRPAPDPTTMPPSSLNTLIELACYAA</sequence>
<keyword evidence="4" id="KW-1185">Reference proteome</keyword>
<dbReference type="InterPro" id="IPR012337">
    <property type="entry name" value="RNaseH-like_sf"/>
</dbReference>